<protein>
    <submittedName>
        <fullName evidence="3">DUF3426 domain-containing protein</fullName>
    </submittedName>
</protein>
<dbReference type="EMBL" id="RIZI01000177">
    <property type="protein sequence ID" value="RNF60180.1"/>
    <property type="molecule type" value="Genomic_DNA"/>
</dbReference>
<proteinExistence type="predicted"/>
<gene>
    <name evidence="3" type="ORF">EC580_09810</name>
</gene>
<evidence type="ECO:0000313" key="3">
    <source>
        <dbReference type="EMBL" id="RNF60180.1"/>
    </source>
</evidence>
<dbReference type="RefSeq" id="WP_123104576.1">
    <property type="nucleotide sequence ID" value="NZ_CP127527.1"/>
</dbReference>
<dbReference type="InterPro" id="IPR011723">
    <property type="entry name" value="Znf/thioredoxin_put"/>
</dbReference>
<dbReference type="Pfam" id="PF11906">
    <property type="entry name" value="DUF3426"/>
    <property type="match status" value="1"/>
</dbReference>
<feature type="domain" description="Zinc finger/thioredoxin putative" evidence="2">
    <location>
        <begin position="1"/>
        <end position="36"/>
    </location>
</feature>
<dbReference type="Pfam" id="PF13717">
    <property type="entry name" value="Zn_ribbon_4"/>
    <property type="match status" value="1"/>
</dbReference>
<evidence type="ECO:0000256" key="1">
    <source>
        <dbReference type="SAM" id="Phobius"/>
    </source>
</evidence>
<feature type="transmembrane region" description="Helical" evidence="1">
    <location>
        <begin position="59"/>
        <end position="78"/>
    </location>
</feature>
<accession>A0A3M8R0I8</accession>
<name>A0A3M8R0I8_9PROT</name>
<dbReference type="InterPro" id="IPR021834">
    <property type="entry name" value="DUF3426"/>
</dbReference>
<dbReference type="AlphaFoldDB" id="A0A3M8R0I8"/>
<reference evidence="3" key="1">
    <citation type="submission" date="2018-10" db="EMBL/GenBank/DDBJ databases">
        <title>Acidithiobacillus sulfuriphilus sp. nov.: an extremely acidophilic sulfur-oxidizing chemolithotroph isolated from a neutral pH environment.</title>
        <authorList>
            <person name="Falagan C."/>
            <person name="Moya-Beltran A."/>
            <person name="Quatrini R."/>
            <person name="Johnson D.B."/>
        </authorList>
    </citation>
    <scope>NUCLEOTIDE SEQUENCE [LARGE SCALE GENOMIC DNA]</scope>
    <source>
        <strain evidence="3">CJ-2</strain>
    </source>
</reference>
<keyword evidence="1" id="KW-1133">Transmembrane helix</keyword>
<keyword evidence="1" id="KW-0812">Transmembrane</keyword>
<sequence>MEITCPRCDSTFSVDAAELRAHACQAQCSVCDQTFTAGGTLCGATSSPAGAGRRWANRFLLFIIFLLILALIGQAVWWTQAYSYLAGNADLRRAMLNTAQRLGVDIPWPGPNRQILIVNSQVIPGNGNLARITGTIRNTADFVQAYPVISVTLNNIHGAPVAHLRFTPQQYLAPPYRAADGFIPHTPVPFVLSSPQLITAPGYQVTLISQR</sequence>
<dbReference type="NCBIfam" id="TIGR02098">
    <property type="entry name" value="MJ0042_CXXC"/>
    <property type="match status" value="1"/>
</dbReference>
<dbReference type="OrthoDB" id="6717714at2"/>
<evidence type="ECO:0000259" key="2">
    <source>
        <dbReference type="Pfam" id="PF13717"/>
    </source>
</evidence>
<organism evidence="3">
    <name type="scientific">Acidithiobacillus sulfuriphilus</name>
    <dbReference type="NCBI Taxonomy" id="1867749"/>
    <lineage>
        <taxon>Bacteria</taxon>
        <taxon>Pseudomonadati</taxon>
        <taxon>Pseudomonadota</taxon>
        <taxon>Acidithiobacillia</taxon>
        <taxon>Acidithiobacillales</taxon>
        <taxon>Acidithiobacillaceae</taxon>
        <taxon>Acidithiobacillus</taxon>
    </lineage>
</organism>
<keyword evidence="1" id="KW-0472">Membrane</keyword>
<comment type="caution">
    <text evidence="3">The sequence shown here is derived from an EMBL/GenBank/DDBJ whole genome shotgun (WGS) entry which is preliminary data.</text>
</comment>